<dbReference type="AlphaFoldDB" id="A0A8J8NE13"/>
<dbReference type="OrthoDB" id="10682611at2759"/>
<accession>A0A8J8NE13</accession>
<feature type="compositionally biased region" description="Low complexity" evidence="1">
    <location>
        <begin position="327"/>
        <end position="340"/>
    </location>
</feature>
<reference evidence="2" key="1">
    <citation type="submission" date="2019-06" db="EMBL/GenBank/DDBJ databases">
        <authorList>
            <person name="Zheng W."/>
        </authorList>
    </citation>
    <scope>NUCLEOTIDE SEQUENCE</scope>
    <source>
        <strain evidence="2">QDHG01</strain>
    </source>
</reference>
<name>A0A8J8NE13_HALGN</name>
<organism evidence="2 3">
    <name type="scientific">Halteria grandinella</name>
    <dbReference type="NCBI Taxonomy" id="5974"/>
    <lineage>
        <taxon>Eukaryota</taxon>
        <taxon>Sar</taxon>
        <taxon>Alveolata</taxon>
        <taxon>Ciliophora</taxon>
        <taxon>Intramacronucleata</taxon>
        <taxon>Spirotrichea</taxon>
        <taxon>Stichotrichia</taxon>
        <taxon>Sporadotrichida</taxon>
        <taxon>Halteriidae</taxon>
        <taxon>Halteria</taxon>
    </lineage>
</organism>
<keyword evidence="3" id="KW-1185">Reference proteome</keyword>
<sequence length="399" mass="45405">MEDKLREVLSSNQYTTFTSGQYTSFPNEMASIHVKDYDLMFANDLQGQQQVQPFLVYKENSVAFIKLYLMPFSQFEALVCLSTDCQAFLLPESINKDSSFPLFFDQSPPPLLNSVAKIGTLEHLDILCMTHTQHTETPQVQLQTPSPSVVRRLFKALRHAFFNYSEHFILLYLYKREQVRFGYTSVKELMEVVFESQEEGKQEEIMPIKYEEQKVIQVATTQLDEEQDRTLRCTTCIMHDHSSLIQSNALFSQKLGIKNHHHNKEFDQKNQLLSDLFNLDALQPKGDEGLLEQKQSSKPNLLQPADKSALLKQLKYSSKNPNNNKRLLTNTSSSSQNTSMLSGRTGGFAFGGKINGFLHNGNETANTEFSEISGVMLVGGKTEQPQYVLTQTSIVQNQQ</sequence>
<evidence type="ECO:0000256" key="1">
    <source>
        <dbReference type="SAM" id="MobiDB-lite"/>
    </source>
</evidence>
<comment type="caution">
    <text evidence="2">The sequence shown here is derived from an EMBL/GenBank/DDBJ whole genome shotgun (WGS) entry which is preliminary data.</text>
</comment>
<gene>
    <name evidence="2" type="ORF">FGO68_gene1014</name>
</gene>
<evidence type="ECO:0000313" key="3">
    <source>
        <dbReference type="Proteomes" id="UP000785679"/>
    </source>
</evidence>
<dbReference type="EMBL" id="RRYP01019317">
    <property type="protein sequence ID" value="TNV73283.1"/>
    <property type="molecule type" value="Genomic_DNA"/>
</dbReference>
<feature type="region of interest" description="Disordered" evidence="1">
    <location>
        <begin position="318"/>
        <end position="340"/>
    </location>
</feature>
<protein>
    <submittedName>
        <fullName evidence="2">Uncharacterized protein</fullName>
    </submittedName>
</protein>
<evidence type="ECO:0000313" key="2">
    <source>
        <dbReference type="EMBL" id="TNV73283.1"/>
    </source>
</evidence>
<proteinExistence type="predicted"/>
<dbReference type="Proteomes" id="UP000785679">
    <property type="component" value="Unassembled WGS sequence"/>
</dbReference>